<dbReference type="Gene3D" id="3.40.50.300">
    <property type="entry name" value="P-loop containing nucleotide triphosphate hydrolases"/>
    <property type="match status" value="2"/>
</dbReference>
<dbReference type="InterPro" id="IPR032859">
    <property type="entry name" value="KH_dom-like"/>
</dbReference>
<dbReference type="Pfam" id="PF01926">
    <property type="entry name" value="MMR_HSR1"/>
    <property type="match status" value="2"/>
</dbReference>
<dbReference type="Proteomes" id="UP000001977">
    <property type="component" value="Chromosome"/>
</dbReference>
<evidence type="ECO:0000313" key="11">
    <source>
        <dbReference type="Proteomes" id="UP000001977"/>
    </source>
</evidence>
<evidence type="ECO:0000256" key="1">
    <source>
        <dbReference type="ARBA" id="ARBA00008279"/>
    </source>
</evidence>
<feature type="non-terminal residue" evidence="10">
    <location>
        <position position="1"/>
    </location>
</feature>
<evidence type="ECO:0000313" key="10">
    <source>
        <dbReference type="EMBL" id="CAJ49950.1"/>
    </source>
</evidence>
<sequence length="451" mass="49729">VSFKPVVALVGRPNVGKSTLFNRLTRSRAALVADYSGLTRDRHYGEGRVGDIPFIVIDTGGFEPVAKDGILAEMARQTRQAIAEADVVVFLVDARAGINAHDHEIARLLRKSGQQRVLLAVNKAEGMNEGKATSDFFELGLGEPHPISAAHGDGVVDLIESALADLVPPADEIADAEEGEVQHRIKLAIVGRPNVGKSTLINTLMGEERVIAFDMPGTTRDAIEIEFERDGRQYTLIDTAGLRKRGKVFEAVEKFSVIKTLQAIEASNVVLLMLDAQSEISEQDAHIAGFVLETGRAVVVAINKWDGLDDDQRERIEREFQRKLRFLTFARMHTISALKGQGIRPLLKSVNAAHAAAFAKLSTPKLTRELQAAVEQQQPPRKGIFRPKMRYAHQGGQNPPLIIVHGSALDAIPDSYRRYLETRFRNAFDLAGTPLRIEFKSSHNPYVQDKE</sequence>
<dbReference type="NCBIfam" id="TIGR03594">
    <property type="entry name" value="GTPase_EngA"/>
    <property type="match status" value="1"/>
</dbReference>
<dbReference type="InterPro" id="IPR003593">
    <property type="entry name" value="AAA+_ATPase"/>
</dbReference>
<dbReference type="Gene3D" id="3.30.300.20">
    <property type="match status" value="1"/>
</dbReference>
<organism evidence="10 11">
    <name type="scientific">Bordetella avium (strain 197N)</name>
    <dbReference type="NCBI Taxonomy" id="360910"/>
    <lineage>
        <taxon>Bacteria</taxon>
        <taxon>Pseudomonadati</taxon>
        <taxon>Pseudomonadota</taxon>
        <taxon>Betaproteobacteria</taxon>
        <taxon>Burkholderiales</taxon>
        <taxon>Alcaligenaceae</taxon>
        <taxon>Bordetella</taxon>
    </lineage>
</organism>
<dbReference type="InterPro" id="IPR031166">
    <property type="entry name" value="G_ENGA"/>
</dbReference>
<keyword evidence="5 8" id="KW-0547">Nucleotide-binding</keyword>
<keyword evidence="6 8" id="KW-0342">GTP-binding</keyword>
<comment type="similarity">
    <text evidence="1 7 8">Belongs to the TRAFAC class TrmE-Era-EngA-EngB-Septin-like GTPase superfamily. EngA (Der) GTPase family.</text>
</comment>
<proteinExistence type="inferred from homology"/>
<dbReference type="NCBIfam" id="TIGR00231">
    <property type="entry name" value="small_GTP"/>
    <property type="match status" value="2"/>
</dbReference>
<evidence type="ECO:0000256" key="5">
    <source>
        <dbReference type="ARBA" id="ARBA00022741"/>
    </source>
</evidence>
<evidence type="ECO:0000256" key="2">
    <source>
        <dbReference type="ARBA" id="ARBA00020953"/>
    </source>
</evidence>
<dbReference type="PRINTS" id="PR00326">
    <property type="entry name" value="GTP1OBG"/>
</dbReference>
<dbReference type="FunFam" id="3.40.50.300:FF:000057">
    <property type="entry name" value="GTPase Der"/>
    <property type="match status" value="1"/>
</dbReference>
<dbReference type="CDD" id="cd01895">
    <property type="entry name" value="EngA2"/>
    <property type="match status" value="1"/>
</dbReference>
<dbReference type="InterPro" id="IPR005225">
    <property type="entry name" value="Small_GTP-bd"/>
</dbReference>
<protein>
    <recommendedName>
        <fullName evidence="2 8">GTPase Der</fullName>
    </recommendedName>
</protein>
<dbReference type="FunFam" id="3.30.300.20:FF:000004">
    <property type="entry name" value="GTPase Der"/>
    <property type="match status" value="1"/>
</dbReference>
<evidence type="ECO:0000256" key="8">
    <source>
        <dbReference type="RuleBase" id="RU004481"/>
    </source>
</evidence>
<dbReference type="GO" id="GO:0043022">
    <property type="term" value="F:ribosome binding"/>
    <property type="evidence" value="ECO:0007669"/>
    <property type="project" value="TreeGrafter"/>
</dbReference>
<dbReference type="PANTHER" id="PTHR43834">
    <property type="entry name" value="GTPASE DER"/>
    <property type="match status" value="1"/>
</dbReference>
<keyword evidence="4 8" id="KW-0677">Repeat</keyword>
<evidence type="ECO:0000259" key="9">
    <source>
        <dbReference type="PROSITE" id="PS51712"/>
    </source>
</evidence>
<dbReference type="GO" id="GO:0042254">
    <property type="term" value="P:ribosome biogenesis"/>
    <property type="evidence" value="ECO:0007669"/>
    <property type="project" value="UniProtKB-KW"/>
</dbReference>
<name>Q2KY97_BORA1</name>
<dbReference type="AlphaFoldDB" id="Q2KY97"/>
<feature type="domain" description="EngA-type G" evidence="9">
    <location>
        <begin position="185"/>
        <end position="358"/>
    </location>
</feature>
<keyword evidence="3" id="KW-0690">Ribosome biogenesis</keyword>
<dbReference type="GO" id="GO:0005525">
    <property type="term" value="F:GTP binding"/>
    <property type="evidence" value="ECO:0007669"/>
    <property type="project" value="UniProtKB-KW"/>
</dbReference>
<dbReference type="InterPro" id="IPR015946">
    <property type="entry name" value="KH_dom-like_a/b"/>
</dbReference>
<accession>Q2KY97</accession>
<dbReference type="STRING" id="360910.BAV2340"/>
<dbReference type="HAMAP" id="MF_00195">
    <property type="entry name" value="GTPase_Der"/>
    <property type="match status" value="1"/>
</dbReference>
<dbReference type="Pfam" id="PF14714">
    <property type="entry name" value="KH_dom-like"/>
    <property type="match status" value="1"/>
</dbReference>
<dbReference type="eggNOG" id="COG1160">
    <property type="taxonomic scope" value="Bacteria"/>
</dbReference>
<evidence type="ECO:0000256" key="4">
    <source>
        <dbReference type="ARBA" id="ARBA00022737"/>
    </source>
</evidence>
<dbReference type="SMART" id="SM00382">
    <property type="entry name" value="AAA"/>
    <property type="match status" value="2"/>
</dbReference>
<evidence type="ECO:0000256" key="6">
    <source>
        <dbReference type="ARBA" id="ARBA00023134"/>
    </source>
</evidence>
<dbReference type="KEGG" id="bav:BAV2340"/>
<comment type="function">
    <text evidence="8">GTPase that plays an essential role in the late steps of ribosome biogenesis.</text>
</comment>
<dbReference type="FunFam" id="3.40.50.300:FF:000040">
    <property type="entry name" value="GTPase Der"/>
    <property type="match status" value="1"/>
</dbReference>
<evidence type="ECO:0000256" key="3">
    <source>
        <dbReference type="ARBA" id="ARBA00022517"/>
    </source>
</evidence>
<dbReference type="PIRSF" id="PIRSF006485">
    <property type="entry name" value="GTP-binding_EngA"/>
    <property type="match status" value="1"/>
</dbReference>
<feature type="domain" description="EngA-type G" evidence="9">
    <location>
        <begin position="5"/>
        <end position="170"/>
    </location>
</feature>
<dbReference type="CDD" id="cd01894">
    <property type="entry name" value="EngA1"/>
    <property type="match status" value="1"/>
</dbReference>
<dbReference type="InterPro" id="IPR006073">
    <property type="entry name" value="GTP-bd"/>
</dbReference>
<dbReference type="HOGENOM" id="CLU_016077_5_0_4"/>
<dbReference type="PROSITE" id="PS51712">
    <property type="entry name" value="G_ENGA"/>
    <property type="match status" value="2"/>
</dbReference>
<dbReference type="PANTHER" id="PTHR43834:SF6">
    <property type="entry name" value="GTPASE DER"/>
    <property type="match status" value="1"/>
</dbReference>
<dbReference type="InterPro" id="IPR016484">
    <property type="entry name" value="GTPase_Der"/>
</dbReference>
<dbReference type="EMBL" id="AM167904">
    <property type="protein sequence ID" value="CAJ49950.1"/>
    <property type="molecule type" value="Genomic_DNA"/>
</dbReference>
<dbReference type="SUPFAM" id="SSF52540">
    <property type="entry name" value="P-loop containing nucleoside triphosphate hydrolases"/>
    <property type="match status" value="2"/>
</dbReference>
<reference evidence="10 11" key="1">
    <citation type="journal article" date="2006" name="J. Bacteriol.">
        <title>Comparison of the genome sequence of the poultry pathogen Bordetella avium with those of B. bronchiseptica, B. pertussis, and B. parapertussis reveals extensive diversity in surface structures associated with host interaction.</title>
        <authorList>
            <person name="Sebaihia M."/>
            <person name="Preston A."/>
            <person name="Maskell D.J."/>
            <person name="Kuzmiak H."/>
            <person name="Connell T.D."/>
            <person name="King N.D."/>
            <person name="Orndorff P.E."/>
            <person name="Miyamoto D.M."/>
            <person name="Thomson N.R."/>
            <person name="Harris D."/>
            <person name="Goble A."/>
            <person name="Lord A."/>
            <person name="Murphy L."/>
            <person name="Quail M.A."/>
            <person name="Rutter S."/>
            <person name="Squares R."/>
            <person name="Squares S."/>
            <person name="Woodward J."/>
            <person name="Parkhill J."/>
            <person name="Temple L.M."/>
        </authorList>
    </citation>
    <scope>NUCLEOTIDE SEQUENCE [LARGE SCALE GENOMIC DNA]</scope>
    <source>
        <strain evidence="10 11">197N</strain>
    </source>
</reference>
<keyword evidence="11" id="KW-1185">Reference proteome</keyword>
<dbReference type="InterPro" id="IPR027417">
    <property type="entry name" value="P-loop_NTPase"/>
</dbReference>
<gene>
    <name evidence="10" type="primary">engA</name>
    <name evidence="10" type="ordered locus">BAV2340</name>
</gene>
<evidence type="ECO:0000256" key="7">
    <source>
        <dbReference type="PROSITE-ProRule" id="PRU01049"/>
    </source>
</evidence>